<name>A0A376B8Z7_9ASCO</name>
<evidence type="ECO:0000313" key="10">
    <source>
        <dbReference type="EMBL" id="SSD61146.1"/>
    </source>
</evidence>
<organism evidence="10 11">
    <name type="scientific">Saccharomycodes ludwigii</name>
    <dbReference type="NCBI Taxonomy" id="36035"/>
    <lineage>
        <taxon>Eukaryota</taxon>
        <taxon>Fungi</taxon>
        <taxon>Dikarya</taxon>
        <taxon>Ascomycota</taxon>
        <taxon>Saccharomycotina</taxon>
        <taxon>Saccharomycetes</taxon>
        <taxon>Saccharomycodales</taxon>
        <taxon>Saccharomycodaceae</taxon>
        <taxon>Saccharomycodes</taxon>
    </lineage>
</organism>
<sequence>MSAFITNLTSKIGLLITKTVYYSKVSAEVAKQVYIKEGLAPPTTTEFQSVFRKLYKEAIELTSKPKEALVLLKNVTGKDLIKYSAYGIQLAGLYNLGEIIGRRKIVGYNHYDHE</sequence>
<reference evidence="11" key="1">
    <citation type="submission" date="2018-06" db="EMBL/GenBank/DDBJ databases">
        <authorList>
            <person name="Guldener U."/>
        </authorList>
    </citation>
    <scope>NUCLEOTIDE SEQUENCE [LARGE SCALE GENOMIC DNA]</scope>
    <source>
        <strain evidence="11">UTAD17</strain>
    </source>
</reference>
<accession>A0A376B8Z7</accession>
<dbReference type="AlphaFoldDB" id="A0A376B8Z7"/>
<keyword evidence="5" id="KW-0375">Hydrogen ion transport</keyword>
<evidence type="ECO:0000256" key="1">
    <source>
        <dbReference type="ARBA" id="ARBA00004325"/>
    </source>
</evidence>
<keyword evidence="3" id="KW-0813">Transport</keyword>
<dbReference type="OrthoDB" id="437at2759"/>
<evidence type="ECO:0000256" key="6">
    <source>
        <dbReference type="ARBA" id="ARBA00023065"/>
    </source>
</evidence>
<evidence type="ECO:0000256" key="4">
    <source>
        <dbReference type="ARBA" id="ARBA00022547"/>
    </source>
</evidence>
<dbReference type="Pfam" id="PF04718">
    <property type="entry name" value="ATP-synt_G"/>
    <property type="match status" value="1"/>
</dbReference>
<keyword evidence="4" id="KW-0138">CF(0)</keyword>
<evidence type="ECO:0000313" key="11">
    <source>
        <dbReference type="Proteomes" id="UP000262825"/>
    </source>
</evidence>
<keyword evidence="9" id="KW-0066">ATP synthesis</keyword>
<comment type="similarity">
    <text evidence="2">Belongs to the ATPase g subunit family.</text>
</comment>
<evidence type="ECO:0000256" key="2">
    <source>
        <dbReference type="ARBA" id="ARBA00005699"/>
    </source>
</evidence>
<comment type="subcellular location">
    <subcellularLocation>
        <location evidence="1">Mitochondrion membrane</location>
    </subcellularLocation>
</comment>
<keyword evidence="11" id="KW-1185">Reference proteome</keyword>
<proteinExistence type="inferred from homology"/>
<dbReference type="VEuPathDB" id="FungiDB:SCODWIG_02907"/>
<dbReference type="InterPro" id="IPR006808">
    <property type="entry name" value="ATP_synth_F0_gsu_mt"/>
</dbReference>
<dbReference type="EMBL" id="UFAJ01000584">
    <property type="protein sequence ID" value="SSD61146.1"/>
    <property type="molecule type" value="Genomic_DNA"/>
</dbReference>
<gene>
    <name evidence="10" type="ORF">SCODWIG_02907</name>
</gene>
<dbReference type="GO" id="GO:0015078">
    <property type="term" value="F:proton transmembrane transporter activity"/>
    <property type="evidence" value="ECO:0007669"/>
    <property type="project" value="InterPro"/>
</dbReference>
<keyword evidence="6" id="KW-0406">Ion transport</keyword>
<dbReference type="GO" id="GO:0015986">
    <property type="term" value="P:proton motive force-driven ATP synthesis"/>
    <property type="evidence" value="ECO:0007669"/>
    <property type="project" value="InterPro"/>
</dbReference>
<protein>
    <submittedName>
        <fullName evidence="10">Related to ATP synthase subunit g, mitochondrial</fullName>
    </submittedName>
</protein>
<evidence type="ECO:0000256" key="5">
    <source>
        <dbReference type="ARBA" id="ARBA00022781"/>
    </source>
</evidence>
<keyword evidence="8" id="KW-0472">Membrane</keyword>
<keyword evidence="7" id="KW-0496">Mitochondrion</keyword>
<dbReference type="GO" id="GO:0045259">
    <property type="term" value="C:proton-transporting ATP synthase complex"/>
    <property type="evidence" value="ECO:0007669"/>
    <property type="project" value="UniProtKB-KW"/>
</dbReference>
<evidence type="ECO:0000256" key="8">
    <source>
        <dbReference type="ARBA" id="ARBA00023136"/>
    </source>
</evidence>
<evidence type="ECO:0000256" key="3">
    <source>
        <dbReference type="ARBA" id="ARBA00022448"/>
    </source>
</evidence>
<dbReference type="GO" id="GO:0031966">
    <property type="term" value="C:mitochondrial membrane"/>
    <property type="evidence" value="ECO:0007669"/>
    <property type="project" value="UniProtKB-SubCell"/>
</dbReference>
<evidence type="ECO:0000256" key="7">
    <source>
        <dbReference type="ARBA" id="ARBA00023128"/>
    </source>
</evidence>
<dbReference type="Proteomes" id="UP000262825">
    <property type="component" value="Unassembled WGS sequence"/>
</dbReference>
<evidence type="ECO:0000256" key="9">
    <source>
        <dbReference type="ARBA" id="ARBA00023310"/>
    </source>
</evidence>